<evidence type="ECO:0000259" key="1">
    <source>
        <dbReference type="SMART" id="SM00829"/>
    </source>
</evidence>
<dbReference type="InterPro" id="IPR052733">
    <property type="entry name" value="Chloroplast_QOR"/>
</dbReference>
<dbReference type="Gene3D" id="3.90.180.10">
    <property type="entry name" value="Medium-chain alcohol dehydrogenases, catalytic domain"/>
    <property type="match status" value="1"/>
</dbReference>
<dbReference type="RefSeq" id="WP_344213588.1">
    <property type="nucleotide sequence ID" value="NZ_BAAAOS010000018.1"/>
</dbReference>
<sequence length="320" mass="33957">MKAIAQYRYGGAETLEVREIERPAPKDDQVLVEVKAAGVDAGVWHLMTGEPYLMRVIGFGLRAPKTAIRGRDLAGRVVEVGAKVTRFQPGDEVFGTAEGTFAEYVAAREDRLTHKPAEVSFEQAAATPISAGTALGAVRGKVKPGTKVLITGAAGGVGTFAVQLAKLYGAEVTGVCSTAKADLVAALGADHVIDHTREDFADGNHQYDVIIDTAGSRDLRHVRKALTPKGRLVIVGGERDGKWFGVGRPLRAALLNLFVGQKIGGMLAKESSAEFEELGALMAEGKIRPAIDRTFQLSEAPDAIRYVQGGKARGKVVVTL</sequence>
<reference evidence="2 3" key="1">
    <citation type="journal article" date="2019" name="Int. J. Syst. Evol. Microbiol.">
        <title>The Global Catalogue of Microorganisms (GCM) 10K type strain sequencing project: providing services to taxonomists for standard genome sequencing and annotation.</title>
        <authorList>
            <consortium name="The Broad Institute Genomics Platform"/>
            <consortium name="The Broad Institute Genome Sequencing Center for Infectious Disease"/>
            <person name="Wu L."/>
            <person name="Ma J."/>
        </authorList>
    </citation>
    <scope>NUCLEOTIDE SEQUENCE [LARGE SCALE GENOMIC DNA]</scope>
    <source>
        <strain evidence="2 3">JCM 14969</strain>
    </source>
</reference>
<dbReference type="SUPFAM" id="SSF51735">
    <property type="entry name" value="NAD(P)-binding Rossmann-fold domains"/>
    <property type="match status" value="1"/>
</dbReference>
<dbReference type="Proteomes" id="UP001500393">
    <property type="component" value="Unassembled WGS sequence"/>
</dbReference>
<dbReference type="Pfam" id="PF13602">
    <property type="entry name" value="ADH_zinc_N_2"/>
    <property type="match status" value="1"/>
</dbReference>
<accession>A0ABN2D859</accession>
<protein>
    <submittedName>
        <fullName evidence="2">NAD(P)-dependent alcohol dehydrogenase</fullName>
    </submittedName>
</protein>
<dbReference type="EMBL" id="BAAAOS010000018">
    <property type="protein sequence ID" value="GAA1572384.1"/>
    <property type="molecule type" value="Genomic_DNA"/>
</dbReference>
<dbReference type="Gene3D" id="3.40.50.720">
    <property type="entry name" value="NAD(P)-binding Rossmann-like Domain"/>
    <property type="match status" value="1"/>
</dbReference>
<dbReference type="SMART" id="SM00829">
    <property type="entry name" value="PKS_ER"/>
    <property type="match status" value="1"/>
</dbReference>
<comment type="caution">
    <text evidence="2">The sequence shown here is derived from an EMBL/GenBank/DDBJ whole genome shotgun (WGS) entry which is preliminary data.</text>
</comment>
<feature type="domain" description="Enoyl reductase (ER)" evidence="1">
    <location>
        <begin position="10"/>
        <end position="318"/>
    </location>
</feature>
<evidence type="ECO:0000313" key="3">
    <source>
        <dbReference type="Proteomes" id="UP001500393"/>
    </source>
</evidence>
<evidence type="ECO:0000313" key="2">
    <source>
        <dbReference type="EMBL" id="GAA1572384.1"/>
    </source>
</evidence>
<dbReference type="Pfam" id="PF08240">
    <property type="entry name" value="ADH_N"/>
    <property type="match status" value="1"/>
</dbReference>
<keyword evidence="3" id="KW-1185">Reference proteome</keyword>
<dbReference type="InterPro" id="IPR011032">
    <property type="entry name" value="GroES-like_sf"/>
</dbReference>
<dbReference type="InterPro" id="IPR020843">
    <property type="entry name" value="ER"/>
</dbReference>
<organism evidence="2 3">
    <name type="scientific">Kribbella sancticallisti</name>
    <dbReference type="NCBI Taxonomy" id="460087"/>
    <lineage>
        <taxon>Bacteria</taxon>
        <taxon>Bacillati</taxon>
        <taxon>Actinomycetota</taxon>
        <taxon>Actinomycetes</taxon>
        <taxon>Propionibacteriales</taxon>
        <taxon>Kribbellaceae</taxon>
        <taxon>Kribbella</taxon>
    </lineage>
</organism>
<dbReference type="InterPro" id="IPR013154">
    <property type="entry name" value="ADH-like_N"/>
</dbReference>
<dbReference type="PANTHER" id="PTHR44013:SF1">
    <property type="entry name" value="ZINC-TYPE ALCOHOL DEHYDROGENASE-LIKE PROTEIN C16A3.02C"/>
    <property type="match status" value="1"/>
</dbReference>
<dbReference type="PANTHER" id="PTHR44013">
    <property type="entry name" value="ZINC-TYPE ALCOHOL DEHYDROGENASE-LIKE PROTEIN C16A3.02C"/>
    <property type="match status" value="1"/>
</dbReference>
<dbReference type="InterPro" id="IPR036291">
    <property type="entry name" value="NAD(P)-bd_dom_sf"/>
</dbReference>
<dbReference type="CDD" id="cd08267">
    <property type="entry name" value="MDR1"/>
    <property type="match status" value="1"/>
</dbReference>
<name>A0ABN2D859_9ACTN</name>
<gene>
    <name evidence="2" type="ORF">GCM10009789_27410</name>
</gene>
<dbReference type="SUPFAM" id="SSF50129">
    <property type="entry name" value="GroES-like"/>
    <property type="match status" value="1"/>
</dbReference>
<proteinExistence type="predicted"/>